<dbReference type="AlphaFoldDB" id="A0A840LBI0"/>
<name>A0A840LBI0_9BURK</name>
<dbReference type="Proteomes" id="UP000562027">
    <property type="component" value="Unassembled WGS sequence"/>
</dbReference>
<dbReference type="SMART" id="SM00834">
    <property type="entry name" value="CxxC_CXXC_SSSS"/>
    <property type="match status" value="1"/>
</dbReference>
<comment type="caution">
    <text evidence="2">The sequence shown here is derived from an EMBL/GenBank/DDBJ whole genome shotgun (WGS) entry which is preliminary data.</text>
</comment>
<accession>A0A840LBI0</accession>
<protein>
    <submittedName>
        <fullName evidence="2">Putative FmdB family regulatory protein</fullName>
    </submittedName>
</protein>
<dbReference type="InterPro" id="IPR013429">
    <property type="entry name" value="Regulatory_FmdB_Zinc_ribbon"/>
</dbReference>
<dbReference type="Pfam" id="PF09723">
    <property type="entry name" value="Zn_ribbon_8"/>
    <property type="match status" value="1"/>
</dbReference>
<feature type="domain" description="Putative regulatory protein FmdB zinc ribbon" evidence="1">
    <location>
        <begin position="1"/>
        <end position="41"/>
    </location>
</feature>
<reference evidence="2 3" key="1">
    <citation type="submission" date="2020-08" db="EMBL/GenBank/DDBJ databases">
        <title>Functional genomics of gut bacteria from endangered species of beetles.</title>
        <authorList>
            <person name="Carlos-Shanley C."/>
        </authorList>
    </citation>
    <scope>NUCLEOTIDE SEQUENCE [LARGE SCALE GENOMIC DNA]</scope>
    <source>
        <strain evidence="2 3">S00239</strain>
    </source>
</reference>
<dbReference type="EMBL" id="JACHLP010000002">
    <property type="protein sequence ID" value="MBB4842687.1"/>
    <property type="molecule type" value="Genomic_DNA"/>
</dbReference>
<sequence length="113" mass="12499">MPIYDYRCRDCGLFDALRPMAERDRPAPCPGCAEPSERAWVEGSRLREMAPARLLAMAGNERAAHEPQRSADYTRLRHPAGCGCCQPGRRGSTVTAANGAKAFPSKRPWMISH</sequence>
<evidence type="ECO:0000259" key="1">
    <source>
        <dbReference type="SMART" id="SM00834"/>
    </source>
</evidence>
<evidence type="ECO:0000313" key="2">
    <source>
        <dbReference type="EMBL" id="MBB4842687.1"/>
    </source>
</evidence>
<gene>
    <name evidence="2" type="ORF">HNP55_001202</name>
</gene>
<dbReference type="RefSeq" id="WP_184297210.1">
    <property type="nucleotide sequence ID" value="NZ_JACHLP010000002.1"/>
</dbReference>
<keyword evidence="3" id="KW-1185">Reference proteome</keyword>
<evidence type="ECO:0000313" key="3">
    <source>
        <dbReference type="Proteomes" id="UP000562027"/>
    </source>
</evidence>
<dbReference type="NCBIfam" id="TIGR02605">
    <property type="entry name" value="CxxC_CxxC_SSSS"/>
    <property type="match status" value="1"/>
</dbReference>
<proteinExistence type="predicted"/>
<organism evidence="2 3">
    <name type="scientific">Roseateles oligotrophus</name>
    <dbReference type="NCBI Taxonomy" id="1769250"/>
    <lineage>
        <taxon>Bacteria</taxon>
        <taxon>Pseudomonadati</taxon>
        <taxon>Pseudomonadota</taxon>
        <taxon>Betaproteobacteria</taxon>
        <taxon>Burkholderiales</taxon>
        <taxon>Sphaerotilaceae</taxon>
        <taxon>Roseateles</taxon>
    </lineage>
</organism>